<proteinExistence type="predicted"/>
<organism evidence="4 5">
    <name type="scientific">Aliidongia dinghuensis</name>
    <dbReference type="NCBI Taxonomy" id="1867774"/>
    <lineage>
        <taxon>Bacteria</taxon>
        <taxon>Pseudomonadati</taxon>
        <taxon>Pseudomonadota</taxon>
        <taxon>Alphaproteobacteria</taxon>
        <taxon>Rhodospirillales</taxon>
        <taxon>Dongiaceae</taxon>
        <taxon>Aliidongia</taxon>
    </lineage>
</organism>
<evidence type="ECO:0000259" key="3">
    <source>
        <dbReference type="Pfam" id="PF13677"/>
    </source>
</evidence>
<evidence type="ECO:0000313" key="4">
    <source>
        <dbReference type="EMBL" id="GGF38875.1"/>
    </source>
</evidence>
<reference evidence="4" key="1">
    <citation type="journal article" date="2014" name="Int. J. Syst. Evol. Microbiol.">
        <title>Complete genome sequence of Corynebacterium casei LMG S-19264T (=DSM 44701T), isolated from a smear-ripened cheese.</title>
        <authorList>
            <consortium name="US DOE Joint Genome Institute (JGI-PGF)"/>
            <person name="Walter F."/>
            <person name="Albersmeier A."/>
            <person name="Kalinowski J."/>
            <person name="Ruckert C."/>
        </authorList>
    </citation>
    <scope>NUCLEOTIDE SEQUENCE</scope>
    <source>
        <strain evidence="4">CGMCC 1.15725</strain>
    </source>
</reference>
<dbReference type="Pfam" id="PF13677">
    <property type="entry name" value="MotB_plug"/>
    <property type="match status" value="1"/>
</dbReference>
<dbReference type="GO" id="GO:0016020">
    <property type="term" value="C:membrane"/>
    <property type="evidence" value="ECO:0007669"/>
    <property type="project" value="UniProtKB-SubCell"/>
</dbReference>
<dbReference type="Proteomes" id="UP000646365">
    <property type="component" value="Unassembled WGS sequence"/>
</dbReference>
<dbReference type="RefSeq" id="WP_189051044.1">
    <property type="nucleotide sequence ID" value="NZ_BMJQ01000016.1"/>
</dbReference>
<evidence type="ECO:0000256" key="1">
    <source>
        <dbReference type="ARBA" id="ARBA00004370"/>
    </source>
</evidence>
<sequence>MMPFGFERDQPPRPRSPGWMITFADLMSLLVSFFVLLFATTTVERGDWERVVQPISEYLTGHRLAGKGAAEVPTPGKARIDLGYAAALLDKLLADQKALVGATVRREEHRLVLSLPAAPIAHWADTQTPPLLDLARLLANFENHIAVIAHRAANPAPGADTTREWVTALGAANSVAGALRHLGYQRPLSVMAMVDLGDGDQTRIEIAVEDTAAAPARAEGDHAP</sequence>
<dbReference type="AlphaFoldDB" id="A0A8J2YXY7"/>
<feature type="domain" description="Motility protein B-like N-terminal" evidence="3">
    <location>
        <begin position="14"/>
        <end position="53"/>
    </location>
</feature>
<keyword evidence="5" id="KW-1185">Reference proteome</keyword>
<dbReference type="EMBL" id="BMJQ01000016">
    <property type="protein sequence ID" value="GGF38875.1"/>
    <property type="molecule type" value="Genomic_DNA"/>
</dbReference>
<reference evidence="4" key="2">
    <citation type="submission" date="2020-09" db="EMBL/GenBank/DDBJ databases">
        <authorList>
            <person name="Sun Q."/>
            <person name="Zhou Y."/>
        </authorList>
    </citation>
    <scope>NUCLEOTIDE SEQUENCE</scope>
    <source>
        <strain evidence="4">CGMCC 1.15725</strain>
    </source>
</reference>
<evidence type="ECO:0000256" key="2">
    <source>
        <dbReference type="ARBA" id="ARBA00023136"/>
    </source>
</evidence>
<protein>
    <recommendedName>
        <fullName evidence="3">Motility protein B-like N-terminal domain-containing protein</fullName>
    </recommendedName>
</protein>
<name>A0A8J2YXY7_9PROT</name>
<gene>
    <name evidence="4" type="ORF">GCM10011611_51540</name>
</gene>
<comment type="caution">
    <text evidence="4">The sequence shown here is derived from an EMBL/GenBank/DDBJ whole genome shotgun (WGS) entry which is preliminary data.</text>
</comment>
<accession>A0A8J2YXY7</accession>
<evidence type="ECO:0000313" key="5">
    <source>
        <dbReference type="Proteomes" id="UP000646365"/>
    </source>
</evidence>
<keyword evidence="2" id="KW-0472">Membrane</keyword>
<comment type="subcellular location">
    <subcellularLocation>
        <location evidence="1">Membrane</location>
    </subcellularLocation>
</comment>
<dbReference type="InterPro" id="IPR025713">
    <property type="entry name" value="MotB-like_N_dom"/>
</dbReference>